<dbReference type="Proteomes" id="UP000188947">
    <property type="component" value="Unassembled WGS sequence"/>
</dbReference>
<keyword evidence="2" id="KW-1185">Reference proteome</keyword>
<dbReference type="RefSeq" id="WP_070905052.1">
    <property type="nucleotide sequence ID" value="NZ_CP016378.1"/>
</dbReference>
<dbReference type="EMBL" id="MPOG01000008">
    <property type="protein sequence ID" value="OOH95989.1"/>
    <property type="molecule type" value="Genomic_DNA"/>
</dbReference>
<organism evidence="1 2">
    <name type="scientific">Elizabethkingia meningoseptica</name>
    <name type="common">Chryseobacterium meningosepticum</name>
    <dbReference type="NCBI Taxonomy" id="238"/>
    <lineage>
        <taxon>Bacteria</taxon>
        <taxon>Pseudomonadati</taxon>
        <taxon>Bacteroidota</taxon>
        <taxon>Flavobacteriia</taxon>
        <taxon>Flavobacteriales</taxon>
        <taxon>Weeksellaceae</taxon>
        <taxon>Elizabethkingia</taxon>
    </lineage>
</organism>
<comment type="caution">
    <text evidence="1">The sequence shown here is derived from an EMBL/GenBank/DDBJ whole genome shotgun (WGS) entry which is preliminary data.</text>
</comment>
<evidence type="ECO:0000313" key="2">
    <source>
        <dbReference type="Proteomes" id="UP000188947"/>
    </source>
</evidence>
<dbReference type="AlphaFoldDB" id="A0A1T3IC80"/>
<protein>
    <submittedName>
        <fullName evidence="1">Uncharacterized protein</fullName>
    </submittedName>
</protein>
<reference evidence="1 2" key="1">
    <citation type="submission" date="2016-11" db="EMBL/GenBank/DDBJ databases">
        <title>Genome sequence and comparative genomic analysis of clinical strain Elizabethkingia meningoseptica 61421 PRCM.</title>
        <authorList>
            <person name="Wang M."/>
            <person name="Hu S."/>
            <person name="Cao L."/>
            <person name="Jiang T."/>
            <person name="Zhou Y."/>
            <person name="Ming D."/>
        </authorList>
    </citation>
    <scope>NUCLEOTIDE SEQUENCE [LARGE SCALE GENOMIC DNA]</scope>
    <source>
        <strain evidence="1 2">61421 PRCM</strain>
    </source>
</reference>
<sequence>MKFIELKFEEQKSHYINVSNISYVHNNNGLADIYILFSDKPIKTSLKYEDVMKLIINTPNF</sequence>
<proteinExistence type="predicted"/>
<gene>
    <name evidence="1" type="ORF">BMF97_06415</name>
</gene>
<name>A0A1T3IC80_ELIME</name>
<evidence type="ECO:0000313" key="1">
    <source>
        <dbReference type="EMBL" id="OOH95989.1"/>
    </source>
</evidence>
<accession>A0A1T3IC80</accession>